<dbReference type="Pfam" id="PF13641">
    <property type="entry name" value="Glyco_tranf_2_3"/>
    <property type="match status" value="1"/>
</dbReference>
<evidence type="ECO:0000313" key="8">
    <source>
        <dbReference type="Proteomes" id="UP001288320"/>
    </source>
</evidence>
<dbReference type="Gene3D" id="3.90.550.10">
    <property type="entry name" value="Spore Coat Polysaccharide Biosynthesis Protein SpsA, Chain A"/>
    <property type="match status" value="1"/>
</dbReference>
<evidence type="ECO:0000256" key="4">
    <source>
        <dbReference type="ARBA" id="ARBA00022679"/>
    </source>
</evidence>
<keyword evidence="3" id="KW-0328">Glycosyltransferase</keyword>
<dbReference type="PANTHER" id="PTHR43179">
    <property type="entry name" value="RHAMNOSYLTRANSFERASE WBBL"/>
    <property type="match status" value="1"/>
</dbReference>
<protein>
    <submittedName>
        <fullName evidence="5">Glycosyltransferase family 2 protein</fullName>
    </submittedName>
</protein>
<name>A0AAW9HC45_9ACTO</name>
<dbReference type="GO" id="GO:0016757">
    <property type="term" value="F:glycosyltransferase activity"/>
    <property type="evidence" value="ECO:0007669"/>
    <property type="project" value="UniProtKB-KW"/>
</dbReference>
<evidence type="ECO:0000313" key="6">
    <source>
        <dbReference type="EMBL" id="MDY5146021.1"/>
    </source>
</evidence>
<evidence type="ECO:0000256" key="2">
    <source>
        <dbReference type="ARBA" id="ARBA00006739"/>
    </source>
</evidence>
<keyword evidence="4" id="KW-0808">Transferase</keyword>
<sequence length="310" mass="33868">MKRAELSALANQVTAVVITYNPDGNCETRLTALALQVGHVVVIDNGSEESRRAAVAESARAVGAQFVPLAQNLGIAAATNIGIEQARALGTRFVLLMDQDSLVGSDMVARLLEVLAGNPQIGAAGPLPSEEREGEDQLVYVAREWAPKRATAAELERPVLDVAFLIASGCLIRMETLDDVGGMGTALFIDHVDLEWGVRARSQGWRLVCVTAARLYHSLGDAVVLLPGRTQPVHVHAPIRNYYLVRNTARVIGSSLFPGKWRVRYAWWLAKYLAFNGFLLDRGAERRQLMRQGLRDARRRRGGRIGDPAV</sequence>
<gene>
    <name evidence="5" type="ORF">R6G74_04930</name>
    <name evidence="6" type="ORF">R6P33_03135</name>
</gene>
<evidence type="ECO:0000313" key="5">
    <source>
        <dbReference type="EMBL" id="MDY5140655.1"/>
    </source>
</evidence>
<comment type="similarity">
    <text evidence="2">Belongs to the glycosyltransferase 2 family.</text>
</comment>
<dbReference type="AlphaFoldDB" id="A0AAW9HC45"/>
<comment type="pathway">
    <text evidence="1">Cell wall biogenesis; cell wall polysaccharide biosynthesis.</text>
</comment>
<dbReference type="CDD" id="cd02526">
    <property type="entry name" value="GT2_RfbF_like"/>
    <property type="match status" value="1"/>
</dbReference>
<dbReference type="InterPro" id="IPR029044">
    <property type="entry name" value="Nucleotide-diphossugar_trans"/>
</dbReference>
<dbReference type="EMBL" id="JAWNFV010000008">
    <property type="protein sequence ID" value="MDY5140655.1"/>
    <property type="molecule type" value="Genomic_DNA"/>
</dbReference>
<reference evidence="5 7" key="1">
    <citation type="submission" date="2023-10" db="EMBL/GenBank/DDBJ databases">
        <title>Whole Genome based description of the genera Actinobaculum and Actinotignum reveals a complex phylogenetic relationship within the species included in the genus Actinotignum.</title>
        <authorList>
            <person name="Jensen C.S."/>
            <person name="Dargis R."/>
            <person name="Kemp M."/>
            <person name="Christensen J.J."/>
        </authorList>
    </citation>
    <scope>NUCLEOTIDE SEQUENCE</scope>
    <source>
        <strain evidence="6 7">SLA_B089</strain>
        <strain evidence="5">SLA_B245</strain>
    </source>
</reference>
<dbReference type="SUPFAM" id="SSF53448">
    <property type="entry name" value="Nucleotide-diphospho-sugar transferases"/>
    <property type="match status" value="1"/>
</dbReference>
<dbReference type="Proteomes" id="UP001288320">
    <property type="component" value="Unassembled WGS sequence"/>
</dbReference>
<organism evidence="5 8">
    <name type="scientific">Actinotignum timonense</name>
    <dbReference type="NCBI Taxonomy" id="1870995"/>
    <lineage>
        <taxon>Bacteria</taxon>
        <taxon>Bacillati</taxon>
        <taxon>Actinomycetota</taxon>
        <taxon>Actinomycetes</taxon>
        <taxon>Actinomycetales</taxon>
        <taxon>Actinomycetaceae</taxon>
        <taxon>Actinotignum</taxon>
    </lineage>
</organism>
<dbReference type="RefSeq" id="WP_087070512.1">
    <property type="nucleotide sequence ID" value="NZ_CAUPFC010000019.1"/>
</dbReference>
<dbReference type="EMBL" id="JAWNFY010000006">
    <property type="protein sequence ID" value="MDY5146021.1"/>
    <property type="molecule type" value="Genomic_DNA"/>
</dbReference>
<keyword evidence="7" id="KW-1185">Reference proteome</keyword>
<dbReference type="Proteomes" id="UP001284901">
    <property type="component" value="Unassembled WGS sequence"/>
</dbReference>
<accession>A0AAW9HC45</accession>
<evidence type="ECO:0000256" key="3">
    <source>
        <dbReference type="ARBA" id="ARBA00022676"/>
    </source>
</evidence>
<dbReference type="GeneID" id="92814603"/>
<evidence type="ECO:0000313" key="7">
    <source>
        <dbReference type="Proteomes" id="UP001284901"/>
    </source>
</evidence>
<evidence type="ECO:0000256" key="1">
    <source>
        <dbReference type="ARBA" id="ARBA00004776"/>
    </source>
</evidence>
<comment type="caution">
    <text evidence="5">The sequence shown here is derived from an EMBL/GenBank/DDBJ whole genome shotgun (WGS) entry which is preliminary data.</text>
</comment>
<proteinExistence type="inferred from homology"/>
<dbReference type="PANTHER" id="PTHR43179:SF12">
    <property type="entry name" value="GALACTOFURANOSYLTRANSFERASE GLFT2"/>
    <property type="match status" value="1"/>
</dbReference>